<evidence type="ECO:0000256" key="9">
    <source>
        <dbReference type="SAM" id="MobiDB-lite"/>
    </source>
</evidence>
<evidence type="ECO:0000256" key="7">
    <source>
        <dbReference type="ARBA" id="ARBA00066530"/>
    </source>
</evidence>
<dbReference type="AlphaFoldDB" id="A0A4Y7SND0"/>
<evidence type="ECO:0000256" key="4">
    <source>
        <dbReference type="ARBA" id="ARBA00051441"/>
    </source>
</evidence>
<dbReference type="Proteomes" id="UP000298030">
    <property type="component" value="Unassembled WGS sequence"/>
</dbReference>
<reference evidence="10 11" key="1">
    <citation type="journal article" date="2019" name="Nat. Ecol. Evol.">
        <title>Megaphylogeny resolves global patterns of mushroom evolution.</title>
        <authorList>
            <person name="Varga T."/>
            <person name="Krizsan K."/>
            <person name="Foldi C."/>
            <person name="Dima B."/>
            <person name="Sanchez-Garcia M."/>
            <person name="Sanchez-Ramirez S."/>
            <person name="Szollosi G.J."/>
            <person name="Szarkandi J.G."/>
            <person name="Papp V."/>
            <person name="Albert L."/>
            <person name="Andreopoulos W."/>
            <person name="Angelini C."/>
            <person name="Antonin V."/>
            <person name="Barry K.W."/>
            <person name="Bougher N.L."/>
            <person name="Buchanan P."/>
            <person name="Buyck B."/>
            <person name="Bense V."/>
            <person name="Catcheside P."/>
            <person name="Chovatia M."/>
            <person name="Cooper J."/>
            <person name="Damon W."/>
            <person name="Desjardin D."/>
            <person name="Finy P."/>
            <person name="Geml J."/>
            <person name="Haridas S."/>
            <person name="Hughes K."/>
            <person name="Justo A."/>
            <person name="Karasinski D."/>
            <person name="Kautmanova I."/>
            <person name="Kiss B."/>
            <person name="Kocsube S."/>
            <person name="Kotiranta H."/>
            <person name="LaButti K.M."/>
            <person name="Lechner B.E."/>
            <person name="Liimatainen K."/>
            <person name="Lipzen A."/>
            <person name="Lukacs Z."/>
            <person name="Mihaltcheva S."/>
            <person name="Morgado L.N."/>
            <person name="Niskanen T."/>
            <person name="Noordeloos M.E."/>
            <person name="Ohm R.A."/>
            <person name="Ortiz-Santana B."/>
            <person name="Ovrebo C."/>
            <person name="Racz N."/>
            <person name="Riley R."/>
            <person name="Savchenko A."/>
            <person name="Shiryaev A."/>
            <person name="Soop K."/>
            <person name="Spirin V."/>
            <person name="Szebenyi C."/>
            <person name="Tomsovsky M."/>
            <person name="Tulloss R.E."/>
            <person name="Uehling J."/>
            <person name="Grigoriev I.V."/>
            <person name="Vagvolgyi C."/>
            <person name="Papp T."/>
            <person name="Martin F.M."/>
            <person name="Miettinen O."/>
            <person name="Hibbett D.S."/>
            <person name="Nagy L.G."/>
        </authorList>
    </citation>
    <scope>NUCLEOTIDE SEQUENCE [LARGE SCALE GENOMIC DNA]</scope>
    <source>
        <strain evidence="10 11">FP101781</strain>
    </source>
</reference>
<comment type="cofactor">
    <cofactor evidence="1">
        <name>pyridoxal 5'-phosphate</name>
        <dbReference type="ChEBI" id="CHEBI:597326"/>
    </cofactor>
</comment>
<evidence type="ECO:0000256" key="3">
    <source>
        <dbReference type="ARBA" id="ARBA00022898"/>
    </source>
</evidence>
<dbReference type="PANTHER" id="PTHR42699">
    <property type="match status" value="1"/>
</dbReference>
<dbReference type="GO" id="GO:0019346">
    <property type="term" value="P:transsulfuration"/>
    <property type="evidence" value="ECO:0007669"/>
    <property type="project" value="InterPro"/>
</dbReference>
<proteinExistence type="predicted"/>
<comment type="caution">
    <text evidence="10">The sequence shown here is derived from an EMBL/GenBank/DDBJ whole genome shotgun (WGS) entry which is preliminary data.</text>
</comment>
<dbReference type="InterPro" id="IPR051750">
    <property type="entry name" value="Trans-sulfuration_enzymes"/>
</dbReference>
<evidence type="ECO:0000256" key="6">
    <source>
        <dbReference type="ARBA" id="ARBA00060510"/>
    </source>
</evidence>
<evidence type="ECO:0000313" key="10">
    <source>
        <dbReference type="EMBL" id="TEB23366.1"/>
    </source>
</evidence>
<comment type="pathway">
    <text evidence="6">Amino-acid biosynthesis; L-methionine biosynthesis via de novo pathway; L-cystathionine from O-succinyl-L-homoserine: step 1/1.</text>
</comment>
<dbReference type="Pfam" id="PF01053">
    <property type="entry name" value="Cys_Met_Meta_PP"/>
    <property type="match status" value="1"/>
</dbReference>
<dbReference type="FunFam" id="3.90.1150.10:FF:000063">
    <property type="entry name" value="Probable cystathionine gamma-synthase"/>
    <property type="match status" value="1"/>
</dbReference>
<comment type="function">
    <text evidence="5">Catalyzes the formation of L-cystathionine from O-succinyl-L-homoserine (OSHS) and L-cysteine, via a gamma-replacement reaction. In the absence of thiol, catalyzes gamma-elimination to form 2-oxobutanoate, succinate and ammonia.</text>
</comment>
<keyword evidence="11" id="KW-1185">Reference proteome</keyword>
<evidence type="ECO:0000313" key="11">
    <source>
        <dbReference type="Proteomes" id="UP000298030"/>
    </source>
</evidence>
<comment type="catalytic activity">
    <reaction evidence="4">
        <text>O-succinyl-L-homoserine + L-cysteine = L,L-cystathionine + succinate + H(+)</text>
        <dbReference type="Rhea" id="RHEA:20397"/>
        <dbReference type="ChEBI" id="CHEBI:15378"/>
        <dbReference type="ChEBI" id="CHEBI:30031"/>
        <dbReference type="ChEBI" id="CHEBI:35235"/>
        <dbReference type="ChEBI" id="CHEBI:57661"/>
        <dbReference type="ChEBI" id="CHEBI:58161"/>
        <dbReference type="EC" id="2.5.1.48"/>
    </reaction>
</comment>
<dbReference type="GO" id="GO:0030170">
    <property type="term" value="F:pyridoxal phosphate binding"/>
    <property type="evidence" value="ECO:0007669"/>
    <property type="project" value="InterPro"/>
</dbReference>
<evidence type="ECO:0000256" key="8">
    <source>
        <dbReference type="ARBA" id="ARBA00083849"/>
    </source>
</evidence>
<organism evidence="10 11">
    <name type="scientific">Coprinellus micaceus</name>
    <name type="common">Glistening ink-cap mushroom</name>
    <name type="synonym">Coprinus micaceus</name>
    <dbReference type="NCBI Taxonomy" id="71717"/>
    <lineage>
        <taxon>Eukaryota</taxon>
        <taxon>Fungi</taxon>
        <taxon>Dikarya</taxon>
        <taxon>Basidiomycota</taxon>
        <taxon>Agaricomycotina</taxon>
        <taxon>Agaricomycetes</taxon>
        <taxon>Agaricomycetidae</taxon>
        <taxon>Agaricales</taxon>
        <taxon>Agaricineae</taxon>
        <taxon>Psathyrellaceae</taxon>
        <taxon>Coprinellus</taxon>
    </lineage>
</organism>
<sequence length="613" mass="67152">MGGLQGNAAALGTSIPADTPHAISVSLPTWKDNVGYEEGEKRVVDSMVNGYPRFFIHLSIRKLASICEQKHAVGNEQAMLFPTKRIAEQCREFMRDRAGVTARLVALLICPDETVDKESIGGACADLHIVLYPADKFPVAKEFWQHTGLGISSRLAEKCLSLLSDESKAPPTPTVTSNRYSKGGFTKHYAAKKPSPTPQPVAREDGEEDSTLYLEERYGRNLPLTAAMFAKRALRRRLAGVLLCDSVPECQEVAGKEELVVGPSTRGVQEVSENDVFLYPTGMSAIWSAHQLALKALKPAKSICFGFPYTDTLKILQKWGPGCHFLGNGLDSDIDELERILEQEPILALFTEFPSNPLLRSANLPRLRALADKYGFVIVIDETIGNFKNVKVIQYADIVASSLTKVFSGASNVMGGGMILNPQSRHYAALKAVQDEVFEDVYFDEDALYMERNSRDFKQRIDIIGSNTQAVCDSLRSRSLAGSFPNAVIKEVWYPKFTTAEHYEHCRIKSSSSEDGKPGGYGGLFSLTFTSDEASKAFFDTLPCFKGPSLGTNFTLACPFTILAHYGELEWAAQFGVEAGLVRVSVGMENVDTLLQAFNVAVEAAEAAEADHA</sequence>
<dbReference type="PANTHER" id="PTHR42699:SF1">
    <property type="entry name" value="CYSTATHIONINE GAMMA-SYNTHASE-RELATED"/>
    <property type="match status" value="1"/>
</dbReference>
<dbReference type="Gene3D" id="3.40.640.10">
    <property type="entry name" value="Type I PLP-dependent aspartate aminotransferase-like (Major domain)"/>
    <property type="match status" value="1"/>
</dbReference>
<dbReference type="SUPFAM" id="SSF53383">
    <property type="entry name" value="PLP-dependent transferases"/>
    <property type="match status" value="1"/>
</dbReference>
<name>A0A4Y7SND0_COPMI</name>
<dbReference type="FunFam" id="3.40.640.10:FF:000094">
    <property type="entry name" value="Probable cystathionine gamma-synthase"/>
    <property type="match status" value="1"/>
</dbReference>
<dbReference type="OrthoDB" id="10047078at2759"/>
<keyword evidence="3" id="KW-0663">Pyridoxal phosphate</keyword>
<accession>A0A4Y7SND0</accession>
<dbReference type="GO" id="GO:0003962">
    <property type="term" value="F:cystathionine gamma-synthase activity"/>
    <property type="evidence" value="ECO:0007669"/>
    <property type="project" value="UniProtKB-EC"/>
</dbReference>
<dbReference type="EMBL" id="QPFP01000079">
    <property type="protein sequence ID" value="TEB23366.1"/>
    <property type="molecule type" value="Genomic_DNA"/>
</dbReference>
<dbReference type="InterPro" id="IPR000277">
    <property type="entry name" value="Cys/Met-Metab_PyrdxlP-dep_enz"/>
</dbReference>
<dbReference type="EC" id="2.5.1.48" evidence="7"/>
<dbReference type="InterPro" id="IPR015424">
    <property type="entry name" value="PyrdxlP-dep_Trfase"/>
</dbReference>
<evidence type="ECO:0000256" key="1">
    <source>
        <dbReference type="ARBA" id="ARBA00001933"/>
    </source>
</evidence>
<dbReference type="InterPro" id="IPR015422">
    <property type="entry name" value="PyrdxlP-dep_Trfase_small"/>
</dbReference>
<keyword evidence="2" id="KW-0808">Transferase</keyword>
<dbReference type="InterPro" id="IPR015421">
    <property type="entry name" value="PyrdxlP-dep_Trfase_major"/>
</dbReference>
<feature type="region of interest" description="Disordered" evidence="9">
    <location>
        <begin position="167"/>
        <end position="207"/>
    </location>
</feature>
<protein>
    <recommendedName>
        <fullName evidence="7">cystathionine gamma-synthase</fullName>
        <ecNumber evidence="7">2.5.1.48</ecNumber>
    </recommendedName>
    <alternativeName>
        <fullName evidence="8">O-succinylhomoserine (thiol)-lyase</fullName>
    </alternativeName>
</protein>
<dbReference type="STRING" id="71717.A0A4Y7SND0"/>
<gene>
    <name evidence="10" type="ORF">FA13DRAFT_1740133</name>
</gene>
<evidence type="ECO:0000256" key="2">
    <source>
        <dbReference type="ARBA" id="ARBA00022679"/>
    </source>
</evidence>
<dbReference type="Gene3D" id="3.90.1150.10">
    <property type="entry name" value="Aspartate Aminotransferase, domain 1"/>
    <property type="match status" value="1"/>
</dbReference>
<evidence type="ECO:0000256" key="5">
    <source>
        <dbReference type="ARBA" id="ARBA00058439"/>
    </source>
</evidence>